<gene>
    <name evidence="5" type="ORF">EB796_004133</name>
</gene>
<dbReference type="InterPro" id="IPR020843">
    <property type="entry name" value="ER"/>
</dbReference>
<keyword evidence="2" id="KW-0560">Oxidoreductase</keyword>
<dbReference type="GO" id="GO:0070402">
    <property type="term" value="F:NADPH binding"/>
    <property type="evidence" value="ECO:0007669"/>
    <property type="project" value="TreeGrafter"/>
</dbReference>
<evidence type="ECO:0000313" key="5">
    <source>
        <dbReference type="EMBL" id="KAF6037558.1"/>
    </source>
</evidence>
<sequence>MRLVSTFRLSISLALASTSLVNVTSTAGMATMRAVQYESGCLPEQMQIKQVPRPTLRSGEILIKVHSSAINRAETLQRKGLYPPIKGESEILGLEAAGEIVETHEVCHKTWNIGDHVMALLPGGGNAEYVTVDSQHAMKVPKSMSLLEAGGIPEVWLTAYQILHFVGKLKAGEKVLIHAGASGVGTAAVQLVQLANAVPLITAGSADKIAFVKSLGAVDGFNYKEGSWVSKVMEATNGEGVDLVIDCVGGSYWQQNTDVLKTDGRWVLYGLMGGANVDGALLRKLLSKRISILPSTLKTRDKQYKADLIRSFETNILPAFDSKALKPVIDRSLELEDIGKAHALMESNLNAGKILLKVIPTTKEEL</sequence>
<dbReference type="InterPro" id="IPR013149">
    <property type="entry name" value="ADH-like_C"/>
</dbReference>
<evidence type="ECO:0000313" key="6">
    <source>
        <dbReference type="Proteomes" id="UP000593567"/>
    </source>
</evidence>
<dbReference type="Gene3D" id="3.90.180.10">
    <property type="entry name" value="Medium-chain alcohol dehydrogenases, catalytic domain"/>
    <property type="match status" value="1"/>
</dbReference>
<reference evidence="5" key="1">
    <citation type="submission" date="2020-06" db="EMBL/GenBank/DDBJ databases">
        <title>Draft genome of Bugula neritina, a colonial animal packing powerful symbionts and potential medicines.</title>
        <authorList>
            <person name="Rayko M."/>
        </authorList>
    </citation>
    <scope>NUCLEOTIDE SEQUENCE [LARGE SCALE GENOMIC DNA]</scope>
    <source>
        <strain evidence="5">Kwan_BN1</strain>
    </source>
</reference>
<evidence type="ECO:0000259" key="4">
    <source>
        <dbReference type="SMART" id="SM00829"/>
    </source>
</evidence>
<protein>
    <submittedName>
        <fullName evidence="5">TP53I3</fullName>
    </submittedName>
</protein>
<dbReference type="NCBIfam" id="TIGR02824">
    <property type="entry name" value="quinone_pig3"/>
    <property type="match status" value="1"/>
</dbReference>
<accession>A0A7J7KIX4</accession>
<dbReference type="GO" id="GO:0048038">
    <property type="term" value="F:quinone binding"/>
    <property type="evidence" value="ECO:0007669"/>
    <property type="project" value="TreeGrafter"/>
</dbReference>
<name>A0A7J7KIX4_BUGNE</name>
<dbReference type="InterPro" id="IPR011032">
    <property type="entry name" value="GroES-like_sf"/>
</dbReference>
<dbReference type="Gene3D" id="3.40.50.720">
    <property type="entry name" value="NAD(P)-binding Rossmann-like Domain"/>
    <property type="match status" value="1"/>
</dbReference>
<dbReference type="PANTHER" id="PTHR48106">
    <property type="entry name" value="QUINONE OXIDOREDUCTASE PIG3-RELATED"/>
    <property type="match status" value="1"/>
</dbReference>
<keyword evidence="6" id="KW-1185">Reference proteome</keyword>
<dbReference type="AlphaFoldDB" id="A0A7J7KIX4"/>
<dbReference type="EMBL" id="VXIV02000551">
    <property type="protein sequence ID" value="KAF6037558.1"/>
    <property type="molecule type" value="Genomic_DNA"/>
</dbReference>
<organism evidence="5 6">
    <name type="scientific">Bugula neritina</name>
    <name type="common">Brown bryozoan</name>
    <name type="synonym">Sertularia neritina</name>
    <dbReference type="NCBI Taxonomy" id="10212"/>
    <lineage>
        <taxon>Eukaryota</taxon>
        <taxon>Metazoa</taxon>
        <taxon>Spiralia</taxon>
        <taxon>Lophotrochozoa</taxon>
        <taxon>Bryozoa</taxon>
        <taxon>Gymnolaemata</taxon>
        <taxon>Cheilostomatida</taxon>
        <taxon>Flustrina</taxon>
        <taxon>Buguloidea</taxon>
        <taxon>Bugulidae</taxon>
        <taxon>Bugula</taxon>
    </lineage>
</organism>
<dbReference type="Proteomes" id="UP000593567">
    <property type="component" value="Unassembled WGS sequence"/>
</dbReference>
<keyword evidence="3" id="KW-0732">Signal</keyword>
<comment type="caution">
    <text evidence="5">The sequence shown here is derived from an EMBL/GenBank/DDBJ whole genome shotgun (WGS) entry which is preliminary data.</text>
</comment>
<dbReference type="InterPro" id="IPR014189">
    <property type="entry name" value="Quinone_OxRdtase_PIG3"/>
</dbReference>
<dbReference type="SUPFAM" id="SSF51735">
    <property type="entry name" value="NAD(P)-binding Rossmann-fold domains"/>
    <property type="match status" value="1"/>
</dbReference>
<dbReference type="PANTHER" id="PTHR48106:SF18">
    <property type="entry name" value="QUINONE OXIDOREDUCTASE PIG3"/>
    <property type="match status" value="1"/>
</dbReference>
<dbReference type="CDD" id="cd05276">
    <property type="entry name" value="p53_inducible_oxidoreductase"/>
    <property type="match status" value="1"/>
</dbReference>
<evidence type="ECO:0000256" key="1">
    <source>
        <dbReference type="ARBA" id="ARBA00022857"/>
    </source>
</evidence>
<feature type="domain" description="Enoyl reductase (ER)" evidence="4">
    <location>
        <begin position="41"/>
        <end position="356"/>
    </location>
</feature>
<dbReference type="InterPro" id="IPR036291">
    <property type="entry name" value="NAD(P)-bd_dom_sf"/>
</dbReference>
<evidence type="ECO:0000256" key="3">
    <source>
        <dbReference type="SAM" id="SignalP"/>
    </source>
</evidence>
<dbReference type="InterPro" id="IPR013154">
    <property type="entry name" value="ADH-like_N"/>
</dbReference>
<dbReference type="OrthoDB" id="3509362at2759"/>
<proteinExistence type="predicted"/>
<dbReference type="SMART" id="SM00829">
    <property type="entry name" value="PKS_ER"/>
    <property type="match status" value="1"/>
</dbReference>
<dbReference type="SUPFAM" id="SSF50129">
    <property type="entry name" value="GroES-like"/>
    <property type="match status" value="1"/>
</dbReference>
<dbReference type="Pfam" id="PF00107">
    <property type="entry name" value="ADH_zinc_N"/>
    <property type="match status" value="1"/>
</dbReference>
<dbReference type="Pfam" id="PF08240">
    <property type="entry name" value="ADH_N"/>
    <property type="match status" value="1"/>
</dbReference>
<dbReference type="GO" id="GO:0003960">
    <property type="term" value="F:quinone reductase (NADPH) activity"/>
    <property type="evidence" value="ECO:0007669"/>
    <property type="project" value="TreeGrafter"/>
</dbReference>
<keyword evidence="1" id="KW-0521">NADP</keyword>
<feature type="chain" id="PRO_5029633893" evidence="3">
    <location>
        <begin position="17"/>
        <end position="366"/>
    </location>
</feature>
<evidence type="ECO:0000256" key="2">
    <source>
        <dbReference type="ARBA" id="ARBA00023002"/>
    </source>
</evidence>
<feature type="signal peptide" evidence="3">
    <location>
        <begin position="1"/>
        <end position="16"/>
    </location>
</feature>